<dbReference type="Proteomes" id="UP001356427">
    <property type="component" value="Unassembled WGS sequence"/>
</dbReference>
<evidence type="ECO:0000256" key="10">
    <source>
        <dbReference type="ARBA" id="ARBA00022692"/>
    </source>
</evidence>
<evidence type="ECO:0000256" key="1">
    <source>
        <dbReference type="ARBA" id="ARBA00004276"/>
    </source>
</evidence>
<evidence type="ECO:0000256" key="17">
    <source>
        <dbReference type="ARBA" id="ARBA00022963"/>
    </source>
</evidence>
<evidence type="ECO:0000313" key="29">
    <source>
        <dbReference type="EMBL" id="KAK6313467.1"/>
    </source>
</evidence>
<dbReference type="SUPFAM" id="SSF57424">
    <property type="entry name" value="LDL receptor-like module"/>
    <property type="match status" value="1"/>
</dbReference>
<dbReference type="CDD" id="cd00033">
    <property type="entry name" value="CCP"/>
    <property type="match status" value="1"/>
</dbReference>
<keyword evidence="22" id="KW-0325">Glycoprotein</keyword>
<dbReference type="InterPro" id="IPR001862">
    <property type="entry name" value="MAC_perforin"/>
</dbReference>
<evidence type="ECO:0000256" key="16">
    <source>
        <dbReference type="ARBA" id="ARBA00022875"/>
    </source>
</evidence>
<evidence type="ECO:0000256" key="22">
    <source>
        <dbReference type="ARBA" id="ARBA00023180"/>
    </source>
</evidence>
<dbReference type="GO" id="GO:0016042">
    <property type="term" value="P:lipid catabolic process"/>
    <property type="evidence" value="ECO:0007669"/>
    <property type="project" value="UniProtKB-KW"/>
</dbReference>
<dbReference type="Pfam" id="PF00084">
    <property type="entry name" value="Sushi"/>
    <property type="match status" value="1"/>
</dbReference>
<dbReference type="PANTHER" id="PTHR45742">
    <property type="entry name" value="COMPLEMENT COMPONENT C6"/>
    <property type="match status" value="1"/>
</dbReference>
<dbReference type="PROSITE" id="PS00279">
    <property type="entry name" value="MACPF_1"/>
    <property type="match status" value="1"/>
</dbReference>
<dbReference type="InterPro" id="IPR000884">
    <property type="entry name" value="TSP1_rpt"/>
</dbReference>
<dbReference type="PROSITE" id="PS00022">
    <property type="entry name" value="EGF_1"/>
    <property type="match status" value="1"/>
</dbReference>
<dbReference type="GO" id="GO:0045087">
    <property type="term" value="P:innate immune response"/>
    <property type="evidence" value="ECO:0007669"/>
    <property type="project" value="UniProtKB-KW"/>
</dbReference>
<keyword evidence="24" id="KW-1053">Target membrane</keyword>
<dbReference type="SUPFAM" id="SSF57535">
    <property type="entry name" value="Complement control module/SCR domain"/>
    <property type="match status" value="2"/>
</dbReference>
<dbReference type="InterPro" id="IPR000909">
    <property type="entry name" value="PLipase_C_PInositol-sp_X_dom"/>
</dbReference>
<dbReference type="PROSITE" id="PS50923">
    <property type="entry name" value="SUSHI"/>
    <property type="match status" value="2"/>
</dbReference>
<dbReference type="Pfam" id="PF00057">
    <property type="entry name" value="Ldl_recept_a"/>
    <property type="match status" value="1"/>
</dbReference>
<keyword evidence="4" id="KW-1134">Transmembrane beta strand</keyword>
<feature type="domain" description="MACPF" evidence="28">
    <location>
        <begin position="431"/>
        <end position="757"/>
    </location>
</feature>
<keyword evidence="23" id="KW-0807">Transducer</keyword>
<dbReference type="GO" id="GO:0044218">
    <property type="term" value="C:other organism cell membrane"/>
    <property type="evidence" value="ECO:0007669"/>
    <property type="project" value="UniProtKB-KW"/>
</dbReference>
<keyword evidence="8" id="KW-0399">Innate immunity</keyword>
<dbReference type="Gene3D" id="4.10.400.10">
    <property type="entry name" value="Low-density Lipoprotein Receptor"/>
    <property type="match status" value="1"/>
</dbReference>
<dbReference type="PROSITE" id="PS50092">
    <property type="entry name" value="TSP1"/>
    <property type="match status" value="2"/>
</dbReference>
<keyword evidence="5" id="KW-0964">Secreted</keyword>
<feature type="domain" description="Sushi" evidence="27">
    <location>
        <begin position="871"/>
        <end position="930"/>
    </location>
</feature>
<dbReference type="InterPro" id="IPR035976">
    <property type="entry name" value="Sushi/SCR/CCP_sf"/>
</dbReference>
<dbReference type="Pfam" id="PF01823">
    <property type="entry name" value="MACPF"/>
    <property type="match status" value="1"/>
</dbReference>
<keyword evidence="11" id="KW-0732">Signal</keyword>
<organism evidence="29 30">
    <name type="scientific">Coregonus suidteri</name>
    <dbReference type="NCBI Taxonomy" id="861788"/>
    <lineage>
        <taxon>Eukaryota</taxon>
        <taxon>Metazoa</taxon>
        <taxon>Chordata</taxon>
        <taxon>Craniata</taxon>
        <taxon>Vertebrata</taxon>
        <taxon>Euteleostomi</taxon>
        <taxon>Actinopterygii</taxon>
        <taxon>Neopterygii</taxon>
        <taxon>Teleostei</taxon>
        <taxon>Protacanthopterygii</taxon>
        <taxon>Salmoniformes</taxon>
        <taxon>Salmonidae</taxon>
        <taxon>Coregoninae</taxon>
        <taxon>Coregonus</taxon>
    </lineage>
</organism>
<dbReference type="Pfam" id="PF21195">
    <property type="entry name" value="EGF_C8A_B_C6"/>
    <property type="match status" value="1"/>
</dbReference>
<keyword evidence="16" id="KW-0180">Complement pathway</keyword>
<dbReference type="FunFam" id="3.20.20.190:FF:000021">
    <property type="entry name" value="PI-PLC X domain-containing protein 3"/>
    <property type="match status" value="1"/>
</dbReference>
<keyword evidence="21 26" id="KW-1015">Disulfide bond</keyword>
<feature type="disulfide bond" evidence="25">
    <location>
        <begin position="398"/>
        <end position="416"/>
    </location>
</feature>
<evidence type="ECO:0000256" key="6">
    <source>
        <dbReference type="ARBA" id="ARBA00022536"/>
    </source>
</evidence>
<evidence type="ECO:0000256" key="4">
    <source>
        <dbReference type="ARBA" id="ARBA00022452"/>
    </source>
</evidence>
<evidence type="ECO:0000259" key="28">
    <source>
        <dbReference type="PROSITE" id="PS51412"/>
    </source>
</evidence>
<dbReference type="GO" id="GO:0006958">
    <property type="term" value="P:complement activation, classical pathway"/>
    <property type="evidence" value="ECO:0007669"/>
    <property type="project" value="UniProtKB-KW"/>
</dbReference>
<dbReference type="SMART" id="SM00032">
    <property type="entry name" value="CCP"/>
    <property type="match status" value="2"/>
</dbReference>
<keyword evidence="15" id="KW-0391">Immunity</keyword>
<keyword evidence="14" id="KW-0204">Cytolysis</keyword>
<dbReference type="PRINTS" id="PR00764">
    <property type="entry name" value="COMPLEMENTC9"/>
</dbReference>
<evidence type="ECO:0000256" key="14">
    <source>
        <dbReference type="ARBA" id="ARBA00022852"/>
    </source>
</evidence>
<dbReference type="SMART" id="SM00192">
    <property type="entry name" value="LDLa"/>
    <property type="match status" value="1"/>
</dbReference>
<dbReference type="InterPro" id="IPR003884">
    <property type="entry name" value="FacI_MAC"/>
</dbReference>
<evidence type="ECO:0000256" key="8">
    <source>
        <dbReference type="ARBA" id="ARBA00022588"/>
    </source>
</evidence>
<evidence type="ECO:0000256" key="25">
    <source>
        <dbReference type="PROSITE-ProRule" id="PRU00124"/>
    </source>
</evidence>
<dbReference type="GO" id="GO:0005579">
    <property type="term" value="C:membrane attack complex"/>
    <property type="evidence" value="ECO:0007669"/>
    <property type="project" value="UniProtKB-KW"/>
</dbReference>
<dbReference type="GO" id="GO:0008081">
    <property type="term" value="F:phosphoric diester hydrolase activity"/>
    <property type="evidence" value="ECO:0007669"/>
    <property type="project" value="InterPro"/>
</dbReference>
<dbReference type="SMART" id="SM00057">
    <property type="entry name" value="FIMAC"/>
    <property type="match status" value="1"/>
</dbReference>
<dbReference type="InterPro" id="IPR048825">
    <property type="entry name" value="C7_KAZAL"/>
</dbReference>
<dbReference type="InterPro" id="IPR036383">
    <property type="entry name" value="TSP1_rpt_sf"/>
</dbReference>
<name>A0AAN8LS55_9TELE</name>
<evidence type="ECO:0000256" key="21">
    <source>
        <dbReference type="ARBA" id="ARBA00023157"/>
    </source>
</evidence>
<evidence type="ECO:0000256" key="3">
    <source>
        <dbReference type="ARBA" id="ARBA00009214"/>
    </source>
</evidence>
<dbReference type="Pfam" id="PF00090">
    <property type="entry name" value="TSP_1"/>
    <property type="match status" value="2"/>
</dbReference>
<comment type="similarity">
    <text evidence="3">Belongs to the complement C6/C7/C8/C9 family.</text>
</comment>
<gene>
    <name evidence="29" type="ORF">J4Q44_G00168140</name>
</gene>
<dbReference type="PROSITE" id="PS51412">
    <property type="entry name" value="MACPF_2"/>
    <property type="match status" value="1"/>
</dbReference>
<dbReference type="GO" id="GO:0007165">
    <property type="term" value="P:signal transduction"/>
    <property type="evidence" value="ECO:0007669"/>
    <property type="project" value="UniProtKB-KW"/>
</dbReference>
<comment type="subcellular location">
    <subcellularLocation>
        <location evidence="2">Secreted</location>
    </subcellularLocation>
    <subcellularLocation>
        <location evidence="1">Target cell membrane</location>
        <topology evidence="1">Multi-pass membrane protein</topology>
    </subcellularLocation>
</comment>
<evidence type="ECO:0000256" key="7">
    <source>
        <dbReference type="ARBA" id="ARBA00022537"/>
    </source>
</evidence>
<dbReference type="Pfam" id="PF21330">
    <property type="entry name" value="Kazal_C7"/>
    <property type="match status" value="1"/>
</dbReference>
<evidence type="ECO:0000256" key="18">
    <source>
        <dbReference type="ARBA" id="ARBA00023058"/>
    </source>
</evidence>
<dbReference type="SUPFAM" id="SSF51695">
    <property type="entry name" value="PLC-like phosphodiesterases"/>
    <property type="match status" value="1"/>
</dbReference>
<keyword evidence="9 26" id="KW-0768">Sushi</keyword>
<dbReference type="Gene3D" id="2.20.100.10">
    <property type="entry name" value="Thrombospondin type-1 (TSP1) repeat"/>
    <property type="match status" value="2"/>
</dbReference>
<evidence type="ECO:0000256" key="24">
    <source>
        <dbReference type="ARBA" id="ARBA00023298"/>
    </source>
</evidence>
<dbReference type="InterPro" id="IPR020863">
    <property type="entry name" value="MACPF_CS"/>
</dbReference>
<dbReference type="GO" id="GO:0031640">
    <property type="term" value="P:killing of cells of another organism"/>
    <property type="evidence" value="ECO:0007669"/>
    <property type="project" value="UniProtKB-KW"/>
</dbReference>
<dbReference type="EMBL" id="JAGTTL010000014">
    <property type="protein sequence ID" value="KAK6313467.1"/>
    <property type="molecule type" value="Genomic_DNA"/>
</dbReference>
<protein>
    <submittedName>
        <fullName evidence="29">Uncharacterized protein</fullName>
    </submittedName>
</protein>
<dbReference type="Gene3D" id="3.20.20.190">
    <property type="entry name" value="Phosphatidylinositol (PI) phosphodiesterase"/>
    <property type="match status" value="1"/>
</dbReference>
<keyword evidence="30" id="KW-1185">Reference proteome</keyword>
<dbReference type="InterPro" id="IPR036055">
    <property type="entry name" value="LDL_receptor-like_sf"/>
</dbReference>
<evidence type="ECO:0000256" key="13">
    <source>
        <dbReference type="ARBA" id="ARBA00022801"/>
    </source>
</evidence>
<dbReference type="SUPFAM" id="SSF82895">
    <property type="entry name" value="TSP-1 type 1 repeat"/>
    <property type="match status" value="2"/>
</dbReference>
<dbReference type="AlphaFoldDB" id="A0AAN8LS55"/>
<comment type="caution">
    <text evidence="26">Lacks conserved residue(s) required for the propagation of feature annotation.</text>
</comment>
<evidence type="ECO:0000256" key="5">
    <source>
        <dbReference type="ARBA" id="ARBA00022525"/>
    </source>
</evidence>
<feature type="disulfide bond" evidence="26">
    <location>
        <begin position="901"/>
        <end position="928"/>
    </location>
</feature>
<dbReference type="PROSITE" id="PS50068">
    <property type="entry name" value="LDLRA_2"/>
    <property type="match status" value="1"/>
</dbReference>
<evidence type="ECO:0000256" key="23">
    <source>
        <dbReference type="ARBA" id="ARBA00023224"/>
    </source>
</evidence>
<evidence type="ECO:0000256" key="15">
    <source>
        <dbReference type="ARBA" id="ARBA00022859"/>
    </source>
</evidence>
<keyword evidence="20" id="KW-0472">Membrane</keyword>
<keyword evidence="17" id="KW-0442">Lipid degradation</keyword>
<evidence type="ECO:0000313" key="30">
    <source>
        <dbReference type="Proteomes" id="UP001356427"/>
    </source>
</evidence>
<keyword evidence="7" id="KW-1052">Target cell membrane</keyword>
<evidence type="ECO:0000256" key="9">
    <source>
        <dbReference type="ARBA" id="ARBA00022659"/>
    </source>
</evidence>
<sequence length="1126" mass="126808">MSYGGHRSHDSFSFYIDESSPVGPEQTDAVQNFVSVFGTVAKKLMRKWLATQTMNFSSQLEAGVRFFDLRISTKPRDPDNELFFAHGLFSATVREGLEQISSFLSAHAREVVFLDFNHFYGVQNLHHEKLVSMLRDVFGEKLCPVVFAQEVSLQYLWEKEYQVLVFYHSPMALEVPFLWPGQMMPAPWANTTDPEKLIQFLQASVADRRRKGTFFVSQVVLTPKASTVMKGVASGLRETITERALPSMMLWIRAQRPGESGINIITADFVELGDFISAVRGSPISAKELCSSVRVVIGFVFTFLTKDRLSVSLICLPWLFFGMISPSNCVEPVHCQWGSYGEWSECDGCTKTQSRTRAMVVYAQFGGNPCSGGATQTQPCETARGCPLKEGCGGRFRCRSGKCISQSMVCNGDQDCEEDNQDELKCGPDKTFPVCNNDKPPPNVEQLGLGFDAVTGKKRGSVINTKSYGGQCRTVFSGDNKVLYRLPQSTLRYNFEVKVQNDFSDEFYTSSWSYAKDIVKRETVTGTTSGFNNFDFHKTEEKTRSNHLLVVKNDVEVAQFQNNARGYLPLSEEFWKVLVTLPNVYDYATYRTVLNRFGTHYLSEGTLGGYFHSLLSIDQETAKQMAKVMWKYNECTKTKHWILFISWTTEKCKKDERELTLPNPPSINRYDTTMKVDVVGGATAHISALKAMDLNTPGKNWEMYKNWAESVRTFPTVIKRKMRPLYELVKEVQCAGVKRLHLKRAIEQYLNERNPCRCQPCRNNGLVVMDGDECRCICKPGTDGPACEKGKEVEGQEGVIHGSWSCWSGWTSCSGSQRSRTRACSNPAPQRGGHHCNGEARETAGCDDHQDLQYLQTMEPQCFDLTLPPKETCRSPPPLPNGYVLDPKDVYLVGSEIEYTCIEGYHLIGIRIAECTGAQTWSTPYKECKSSRCHVPSLLNDVTGSHWQTTYDIGERIPLSCPEGRHIVGDKEIICDSSLHWTPDPNTITCSQPSKKVDHVDGPAVQCKPWEKLAKDKCICKLPYECTSSLEVCATNLERGRTNRLSVCKMHTMHCLGRSYNLTEDSACEWPTNTTSPCTNCQLWEACDGQTNLCRSYYLKQSINQIQNSPPWPRPKSSPRMSGTRL</sequence>
<dbReference type="SMART" id="SM00209">
    <property type="entry name" value="TSP1"/>
    <property type="match status" value="2"/>
</dbReference>
<evidence type="ECO:0000256" key="2">
    <source>
        <dbReference type="ARBA" id="ARBA00004613"/>
    </source>
</evidence>
<dbReference type="CDD" id="cd00112">
    <property type="entry name" value="LDLa"/>
    <property type="match status" value="1"/>
</dbReference>
<dbReference type="InterPro" id="IPR048831">
    <property type="entry name" value="C8A_B_C6_EGF-like"/>
</dbReference>
<reference evidence="29 30" key="1">
    <citation type="submission" date="2021-04" db="EMBL/GenBank/DDBJ databases">
        <authorList>
            <person name="De Guttry C."/>
            <person name="Zahm M."/>
            <person name="Klopp C."/>
            <person name="Cabau C."/>
            <person name="Louis A."/>
            <person name="Berthelot C."/>
            <person name="Parey E."/>
            <person name="Roest Crollius H."/>
            <person name="Montfort J."/>
            <person name="Robinson-Rechavi M."/>
            <person name="Bucao C."/>
            <person name="Bouchez O."/>
            <person name="Gislard M."/>
            <person name="Lluch J."/>
            <person name="Milhes M."/>
            <person name="Lampietro C."/>
            <person name="Lopez Roques C."/>
            <person name="Donnadieu C."/>
            <person name="Braasch I."/>
            <person name="Desvignes T."/>
            <person name="Postlethwait J."/>
            <person name="Bobe J."/>
            <person name="Wedekind C."/>
            <person name="Guiguen Y."/>
        </authorList>
    </citation>
    <scope>NUCLEOTIDE SEQUENCE [LARGE SCALE GENOMIC DNA]</scope>
    <source>
        <strain evidence="29">Cs_M1</strain>
        <tissue evidence="29">Blood</tissue>
    </source>
</reference>
<keyword evidence="18" id="KW-0473">Membrane attack complex</keyword>
<dbReference type="InterPro" id="IPR042158">
    <property type="entry name" value="PLCXD1/2/3"/>
</dbReference>
<evidence type="ECO:0000256" key="12">
    <source>
        <dbReference type="ARBA" id="ARBA00022737"/>
    </source>
</evidence>
<keyword evidence="12" id="KW-0677">Repeat</keyword>
<dbReference type="Pfam" id="PF00388">
    <property type="entry name" value="PI-PLC-X"/>
    <property type="match status" value="1"/>
</dbReference>
<proteinExistence type="inferred from homology"/>
<dbReference type="PROSITE" id="PS50007">
    <property type="entry name" value="PIPLC_X_DOMAIN"/>
    <property type="match status" value="1"/>
</dbReference>
<dbReference type="InterPro" id="IPR020864">
    <property type="entry name" value="MACPF"/>
</dbReference>
<evidence type="ECO:0000256" key="26">
    <source>
        <dbReference type="PROSITE-ProRule" id="PRU00302"/>
    </source>
</evidence>
<dbReference type="Gene3D" id="2.10.70.10">
    <property type="entry name" value="Complement Module, domain 1"/>
    <property type="match status" value="2"/>
</dbReference>
<keyword evidence="10" id="KW-0812">Transmembrane</keyword>
<accession>A0AAN8LS55</accession>
<evidence type="ECO:0000259" key="27">
    <source>
        <dbReference type="PROSITE" id="PS50923"/>
    </source>
</evidence>
<keyword evidence="13" id="KW-0378">Hydrolase</keyword>
<dbReference type="GO" id="GO:0005576">
    <property type="term" value="C:extracellular region"/>
    <property type="evidence" value="ECO:0007669"/>
    <property type="project" value="UniProtKB-SubCell"/>
</dbReference>
<dbReference type="InterPro" id="IPR000742">
    <property type="entry name" value="EGF"/>
</dbReference>
<dbReference type="InterPro" id="IPR002172">
    <property type="entry name" value="LDrepeatLR_classA_rpt"/>
</dbReference>
<dbReference type="CDD" id="cd08616">
    <property type="entry name" value="PI-PLCXD1c"/>
    <property type="match status" value="1"/>
</dbReference>
<comment type="caution">
    <text evidence="29">The sequence shown here is derived from an EMBL/GenBank/DDBJ whole genome shotgun (WGS) entry which is preliminary data.</text>
</comment>
<keyword evidence="6" id="KW-0245">EGF-like domain</keyword>
<keyword evidence="19" id="KW-0443">Lipid metabolism</keyword>
<evidence type="ECO:0000256" key="19">
    <source>
        <dbReference type="ARBA" id="ARBA00023098"/>
    </source>
</evidence>
<dbReference type="PANTHER" id="PTHR45742:SF2">
    <property type="entry name" value="COMPLEMENT COMPONENT C7"/>
    <property type="match status" value="1"/>
</dbReference>
<dbReference type="InterPro" id="IPR000436">
    <property type="entry name" value="Sushi_SCR_CCP_dom"/>
</dbReference>
<dbReference type="Gene3D" id="3.30.60.30">
    <property type="match status" value="1"/>
</dbReference>
<evidence type="ECO:0000256" key="11">
    <source>
        <dbReference type="ARBA" id="ARBA00022729"/>
    </source>
</evidence>
<feature type="domain" description="Sushi" evidence="27">
    <location>
        <begin position="931"/>
        <end position="992"/>
    </location>
</feature>
<dbReference type="SMART" id="SM00457">
    <property type="entry name" value="MACPF"/>
    <property type="match status" value="1"/>
</dbReference>
<evidence type="ECO:0000256" key="20">
    <source>
        <dbReference type="ARBA" id="ARBA00023136"/>
    </source>
</evidence>
<dbReference type="InterPro" id="IPR017946">
    <property type="entry name" value="PLC-like_Pdiesterase_TIM-brl"/>
</dbReference>